<organism evidence="3 4">
    <name type="scientific">Aquimarina atlantica</name>
    <dbReference type="NCBI Taxonomy" id="1317122"/>
    <lineage>
        <taxon>Bacteria</taxon>
        <taxon>Pseudomonadati</taxon>
        <taxon>Bacteroidota</taxon>
        <taxon>Flavobacteriia</taxon>
        <taxon>Flavobacteriales</taxon>
        <taxon>Flavobacteriaceae</taxon>
        <taxon>Aquimarina</taxon>
    </lineage>
</organism>
<dbReference type="Pfam" id="PF04264">
    <property type="entry name" value="YceI"/>
    <property type="match status" value="1"/>
</dbReference>
<feature type="signal peptide" evidence="1">
    <location>
        <begin position="1"/>
        <end position="19"/>
    </location>
</feature>
<dbReference type="EMBL" id="AQRA01000001">
    <property type="protein sequence ID" value="EZH75719.1"/>
    <property type="molecule type" value="Genomic_DNA"/>
</dbReference>
<comment type="caution">
    <text evidence="3">The sequence shown here is derived from an EMBL/GenBank/DDBJ whole genome shotgun (WGS) entry which is preliminary data.</text>
</comment>
<dbReference type="InterPro" id="IPR036761">
    <property type="entry name" value="TTHA0802/YceI-like_sf"/>
</dbReference>
<evidence type="ECO:0000256" key="1">
    <source>
        <dbReference type="SAM" id="SignalP"/>
    </source>
</evidence>
<reference evidence="3 4" key="1">
    <citation type="submission" date="2014-04" db="EMBL/GenBank/DDBJ databases">
        <title>Aquimarina sp. 22II-S11-z7 Genome Sequencing.</title>
        <authorList>
            <person name="Lai Q."/>
        </authorList>
    </citation>
    <scope>NUCLEOTIDE SEQUENCE [LARGE SCALE GENOMIC DNA]</scope>
    <source>
        <strain evidence="3 4">22II-S11-z7</strain>
    </source>
</reference>
<keyword evidence="4" id="KW-1185">Reference proteome</keyword>
<dbReference type="AlphaFoldDB" id="A0A023C0J5"/>
<feature type="chain" id="PRO_5001516221" description="Lipid/polyisoprenoid-binding YceI-like domain-containing protein" evidence="1">
    <location>
        <begin position="20"/>
        <end position="186"/>
    </location>
</feature>
<evidence type="ECO:0000313" key="3">
    <source>
        <dbReference type="EMBL" id="EZH75719.1"/>
    </source>
</evidence>
<sequence length="186" mass="20425">MRTTFLTTFLVVVTLTLNAQSTWKLDLGHSSINFAVSHLVISETTGSFDQFDITATTGDNFNDPKFDVTIQTASINTKNSRRDDHLRADDFFGAEKYPNITFRSSSFEKTGEKTFALKGNLTIKGITKEVSFTGKLNGILKNDRGEKAGLKLTTTIDRTVFNVGKPGSASIGEEVEVTINLEMAKS</sequence>
<dbReference type="SMART" id="SM00867">
    <property type="entry name" value="YceI"/>
    <property type="match status" value="1"/>
</dbReference>
<accession>A0A023C0J5</accession>
<dbReference type="Proteomes" id="UP000023541">
    <property type="component" value="Unassembled WGS sequence"/>
</dbReference>
<dbReference type="InterPro" id="IPR007372">
    <property type="entry name" value="Lipid/polyisoprenoid-bd_YceI"/>
</dbReference>
<dbReference type="PANTHER" id="PTHR34406:SF1">
    <property type="entry name" value="PROTEIN YCEI"/>
    <property type="match status" value="1"/>
</dbReference>
<gene>
    <name evidence="3" type="ORF">ATO12_02700</name>
</gene>
<keyword evidence="1" id="KW-0732">Signal</keyword>
<dbReference type="RefSeq" id="WP_034238368.1">
    <property type="nucleotide sequence ID" value="NZ_AQRA01000001.1"/>
</dbReference>
<proteinExistence type="predicted"/>
<dbReference type="OrthoDB" id="9811006at2"/>
<feature type="domain" description="Lipid/polyisoprenoid-binding YceI-like" evidence="2">
    <location>
        <begin position="22"/>
        <end position="184"/>
    </location>
</feature>
<dbReference type="STRING" id="1317122.ATO12_02700"/>
<evidence type="ECO:0000313" key="4">
    <source>
        <dbReference type="Proteomes" id="UP000023541"/>
    </source>
</evidence>
<dbReference type="Gene3D" id="2.40.128.110">
    <property type="entry name" value="Lipid/polyisoprenoid-binding, YceI-like"/>
    <property type="match status" value="1"/>
</dbReference>
<name>A0A023C0J5_9FLAO</name>
<protein>
    <recommendedName>
        <fullName evidence="2">Lipid/polyisoprenoid-binding YceI-like domain-containing protein</fullName>
    </recommendedName>
</protein>
<dbReference type="SUPFAM" id="SSF101874">
    <property type="entry name" value="YceI-like"/>
    <property type="match status" value="1"/>
</dbReference>
<dbReference type="PANTHER" id="PTHR34406">
    <property type="entry name" value="PROTEIN YCEI"/>
    <property type="match status" value="1"/>
</dbReference>
<dbReference type="eggNOG" id="COG2353">
    <property type="taxonomic scope" value="Bacteria"/>
</dbReference>
<evidence type="ECO:0000259" key="2">
    <source>
        <dbReference type="SMART" id="SM00867"/>
    </source>
</evidence>